<keyword evidence="1" id="KW-0472">Membrane</keyword>
<name>A0A9D2IET9_9FIRM</name>
<evidence type="ECO:0000256" key="1">
    <source>
        <dbReference type="SAM" id="Phobius"/>
    </source>
</evidence>
<organism evidence="2 3">
    <name type="scientific">Candidatus Eubacterium avistercoris</name>
    <dbReference type="NCBI Taxonomy" id="2838567"/>
    <lineage>
        <taxon>Bacteria</taxon>
        <taxon>Bacillati</taxon>
        <taxon>Bacillota</taxon>
        <taxon>Clostridia</taxon>
        <taxon>Eubacteriales</taxon>
        <taxon>Eubacteriaceae</taxon>
        <taxon>Eubacterium</taxon>
    </lineage>
</organism>
<comment type="caution">
    <text evidence="2">The sequence shown here is derived from an EMBL/GenBank/DDBJ whole genome shotgun (WGS) entry which is preliminary data.</text>
</comment>
<dbReference type="Pfam" id="PF14286">
    <property type="entry name" value="DHHW"/>
    <property type="match status" value="1"/>
</dbReference>
<evidence type="ECO:0000313" key="2">
    <source>
        <dbReference type="EMBL" id="HIZ06415.1"/>
    </source>
</evidence>
<accession>A0A9D2IET9</accession>
<proteinExistence type="predicted"/>
<evidence type="ECO:0000313" key="3">
    <source>
        <dbReference type="Proteomes" id="UP000824024"/>
    </source>
</evidence>
<dbReference type="InterPro" id="IPR025945">
    <property type="entry name" value="DHHW"/>
</dbReference>
<keyword evidence="1" id="KW-0812">Transmembrane</keyword>
<protein>
    <recommendedName>
        <fullName evidence="4">DHHW protein</fullName>
    </recommendedName>
</protein>
<evidence type="ECO:0008006" key="4">
    <source>
        <dbReference type="Google" id="ProtNLM"/>
    </source>
</evidence>
<dbReference type="Proteomes" id="UP000824024">
    <property type="component" value="Unassembled WGS sequence"/>
</dbReference>
<keyword evidence="1" id="KW-1133">Transmembrane helix</keyword>
<reference evidence="2" key="2">
    <citation type="submission" date="2021-04" db="EMBL/GenBank/DDBJ databases">
        <authorList>
            <person name="Gilroy R."/>
        </authorList>
    </citation>
    <scope>NUCLEOTIDE SEQUENCE</scope>
    <source>
        <strain evidence="2">CHK192-9172</strain>
    </source>
</reference>
<dbReference type="EMBL" id="DXCH01000016">
    <property type="protein sequence ID" value="HIZ06415.1"/>
    <property type="molecule type" value="Genomic_DNA"/>
</dbReference>
<feature type="transmembrane region" description="Helical" evidence="1">
    <location>
        <begin position="7"/>
        <end position="26"/>
    </location>
</feature>
<dbReference type="AlphaFoldDB" id="A0A9D2IET9"/>
<sequence>MKKIKSIFIIIVFAALAVPGLVIWLSPDKTYSANENRYLQTRPSFSWEKVFSGDLQNELTDFASDQFFERDFWTETATIIKKGAGYDDIGGVFLGKDHYYFEKVEDKDISPSRFSQNLSFVNKFIQDNKDLDSAVMLVPSPGTILSDKLPKGAELYNSTGMYAQAESMLKGTSFIDLRPQLQEAAGDYIYYRTDHHWTARGAYIGYRQYCQAKGITPKSYDEFGVVCASKDFYGTLYSKALDPAAVPDEVNIPESLPKVTVEYDGTKHDSIYDESKLQTKDKYTVFFGGNYGEVVINTDSDSNKTLLVVKDSFANSMIPYLLDDYSKIIMIDLRYYRGDLQQEVEDNSVTDLLFLYEMSNFAQDNNLYKLNIFGS</sequence>
<reference evidence="2" key="1">
    <citation type="journal article" date="2021" name="PeerJ">
        <title>Extensive microbial diversity within the chicken gut microbiome revealed by metagenomics and culture.</title>
        <authorList>
            <person name="Gilroy R."/>
            <person name="Ravi A."/>
            <person name="Getino M."/>
            <person name="Pursley I."/>
            <person name="Horton D.L."/>
            <person name="Alikhan N.F."/>
            <person name="Baker D."/>
            <person name="Gharbi K."/>
            <person name="Hall N."/>
            <person name="Watson M."/>
            <person name="Adriaenssens E.M."/>
            <person name="Foster-Nyarko E."/>
            <person name="Jarju S."/>
            <person name="Secka A."/>
            <person name="Antonio M."/>
            <person name="Oren A."/>
            <person name="Chaudhuri R.R."/>
            <person name="La Ragione R."/>
            <person name="Hildebrand F."/>
            <person name="Pallen M.J."/>
        </authorList>
    </citation>
    <scope>NUCLEOTIDE SEQUENCE</scope>
    <source>
        <strain evidence="2">CHK192-9172</strain>
    </source>
</reference>
<gene>
    <name evidence="2" type="ORF">IAA08_00595</name>
</gene>